<sequence length="796" mass="89818">MTKNWKDVRPEFKYLYLVDRRPLDEVRTLLKEKYGFKASVRAFKNKIEEYGWKKYKKPFSEPKSSSLASTVVASERTRLRELEEVLERQLSNSKKELASLLLTRESATQHSQDERDTDVGQASMCDENIIRVKKTIGSLEDILVHLARQINSPMGFASSWKQQPMILEDAHGTFLTIPLDVVTFDNVLETHFRFLPGTKKVAKREYTIEDSATCMEFSRACPWSTFCKPGMRIDMSMVFKDRSKTSAVCPKCNTISNEKRGVMVECKTLGCKMLFRTEEEDEPLDPVPKPGRKRARSITTSPPHGMSVKHFPLTEEEQPSLFKRVIMLINKNAPWVASKRQRTTLQTPTLHKFARDRTTNDLSASMDTRIVDWSAWDALFPSNIHNGGISFEEAGESVDSSSKNSANAFNSAGSLMGMSWGGISAANWVRDNTGIMMGDIFPFQYQSTSYHSSSYLPEPEADFMKDFACCGQMLSTLHDLLEHFEEAHLQQAYTRLSGAPIARPQSRNGAERSIDLPQPSQHAIQRENDKLHTNNSDQPNTHLENQETQELMRTEVDNPHDALDLLYKAAINSESQERKARGTQTSSSRQSLEEGSERQPRQSQSRAIFSEPDLPFVSTKVAISEWEALLDSLDGGQPNMYDRIFGGPEYQALEGDVARGPETALELSKLSGNYDLDVLDHAQPLFSAGLNSLKEEDDYLAEFIIPHDKRSLVSSSAVSNIEELDDMEMDETPEDGYSHWSAGIQAYISQHMSRSIFTASDMPSYEEFSVSFTANNSSPARHDESISRAMSRKTAN</sequence>
<proteinExistence type="predicted"/>
<keyword evidence="3" id="KW-0863">Zinc-finger</keyword>
<reference evidence="9 10" key="1">
    <citation type="submission" date="2020-03" db="EMBL/GenBank/DDBJ databases">
        <title>Draft Genome Sequence of Cudoniella acicularis.</title>
        <authorList>
            <person name="Buettner E."/>
            <person name="Kellner H."/>
        </authorList>
    </citation>
    <scope>NUCLEOTIDE SEQUENCE [LARGE SCALE GENOMIC DNA]</scope>
    <source>
        <strain evidence="9 10">DSM 108380</strain>
    </source>
</reference>
<dbReference type="EMBL" id="JAAMPI010000142">
    <property type="protein sequence ID" value="KAF4635081.1"/>
    <property type="molecule type" value="Genomic_DNA"/>
</dbReference>
<feature type="domain" description="Clr5" evidence="7">
    <location>
        <begin position="1"/>
        <end position="54"/>
    </location>
</feature>
<dbReference type="InterPro" id="IPR054464">
    <property type="entry name" value="ULD_fung"/>
</dbReference>
<keyword evidence="2" id="KW-0677">Repeat</keyword>
<evidence type="ECO:0000313" key="10">
    <source>
        <dbReference type="Proteomes" id="UP000566819"/>
    </source>
</evidence>
<feature type="coiled-coil region" evidence="5">
    <location>
        <begin position="72"/>
        <end position="103"/>
    </location>
</feature>
<dbReference type="InterPro" id="IPR025676">
    <property type="entry name" value="Clr5_dom"/>
</dbReference>
<keyword evidence="4" id="KW-0862">Zinc</keyword>
<dbReference type="Pfam" id="PF22893">
    <property type="entry name" value="ULD_2"/>
    <property type="match status" value="1"/>
</dbReference>
<evidence type="ECO:0000256" key="3">
    <source>
        <dbReference type="ARBA" id="ARBA00022771"/>
    </source>
</evidence>
<protein>
    <recommendedName>
        <fullName evidence="11">Clr5 domain-containing protein</fullName>
    </recommendedName>
</protein>
<dbReference type="PANTHER" id="PTHR23057">
    <property type="entry name" value="JUXTAPOSED WITH ANOTHER ZINC FINGER PROTEIN 1"/>
    <property type="match status" value="1"/>
</dbReference>
<evidence type="ECO:0000256" key="6">
    <source>
        <dbReference type="SAM" id="MobiDB-lite"/>
    </source>
</evidence>
<gene>
    <name evidence="9" type="ORF">G7Y89_g3007</name>
</gene>
<feature type="region of interest" description="Disordered" evidence="6">
    <location>
        <begin position="281"/>
        <end position="307"/>
    </location>
</feature>
<evidence type="ECO:0008006" key="11">
    <source>
        <dbReference type="Google" id="ProtNLM"/>
    </source>
</evidence>
<feature type="region of interest" description="Disordered" evidence="6">
    <location>
        <begin position="774"/>
        <end position="796"/>
    </location>
</feature>
<dbReference type="GO" id="GO:0005634">
    <property type="term" value="C:nucleus"/>
    <property type="evidence" value="ECO:0007669"/>
    <property type="project" value="TreeGrafter"/>
</dbReference>
<evidence type="ECO:0000259" key="7">
    <source>
        <dbReference type="Pfam" id="PF14420"/>
    </source>
</evidence>
<name>A0A8H4W6D8_9HELO</name>
<dbReference type="GO" id="GO:0008270">
    <property type="term" value="F:zinc ion binding"/>
    <property type="evidence" value="ECO:0007669"/>
    <property type="project" value="UniProtKB-KW"/>
</dbReference>
<dbReference type="InterPro" id="IPR051580">
    <property type="entry name" value="ZnF-Chromatin_assoc"/>
</dbReference>
<keyword evidence="1" id="KW-0479">Metal-binding</keyword>
<dbReference type="Pfam" id="PF14420">
    <property type="entry name" value="Clr5"/>
    <property type="match status" value="1"/>
</dbReference>
<keyword evidence="10" id="KW-1185">Reference proteome</keyword>
<dbReference type="AlphaFoldDB" id="A0A8H4W6D8"/>
<evidence type="ECO:0000256" key="4">
    <source>
        <dbReference type="ARBA" id="ARBA00022833"/>
    </source>
</evidence>
<dbReference type="PANTHER" id="PTHR23057:SF0">
    <property type="entry name" value="JUXTAPOSED WITH ANOTHER ZINC FINGER PROTEIN 1"/>
    <property type="match status" value="1"/>
</dbReference>
<feature type="compositionally biased region" description="Basic and acidic residues" evidence="6">
    <location>
        <begin position="591"/>
        <end position="600"/>
    </location>
</feature>
<feature type="region of interest" description="Disordered" evidence="6">
    <location>
        <begin position="573"/>
        <end position="610"/>
    </location>
</feature>
<comment type="caution">
    <text evidence="9">The sequence shown here is derived from an EMBL/GenBank/DDBJ whole genome shotgun (WGS) entry which is preliminary data.</text>
</comment>
<evidence type="ECO:0000256" key="5">
    <source>
        <dbReference type="SAM" id="Coils"/>
    </source>
</evidence>
<evidence type="ECO:0000256" key="1">
    <source>
        <dbReference type="ARBA" id="ARBA00022723"/>
    </source>
</evidence>
<feature type="domain" description="Ubiquitin-like" evidence="8">
    <location>
        <begin position="161"/>
        <end position="240"/>
    </location>
</feature>
<keyword evidence="5" id="KW-0175">Coiled coil</keyword>
<dbReference type="Proteomes" id="UP000566819">
    <property type="component" value="Unassembled WGS sequence"/>
</dbReference>
<accession>A0A8H4W6D8</accession>
<organism evidence="9 10">
    <name type="scientific">Cudoniella acicularis</name>
    <dbReference type="NCBI Taxonomy" id="354080"/>
    <lineage>
        <taxon>Eukaryota</taxon>
        <taxon>Fungi</taxon>
        <taxon>Dikarya</taxon>
        <taxon>Ascomycota</taxon>
        <taxon>Pezizomycotina</taxon>
        <taxon>Leotiomycetes</taxon>
        <taxon>Helotiales</taxon>
        <taxon>Tricladiaceae</taxon>
        <taxon>Cudoniella</taxon>
    </lineage>
</organism>
<evidence type="ECO:0000259" key="8">
    <source>
        <dbReference type="Pfam" id="PF22893"/>
    </source>
</evidence>
<evidence type="ECO:0000313" key="9">
    <source>
        <dbReference type="EMBL" id="KAF4635081.1"/>
    </source>
</evidence>
<dbReference type="OrthoDB" id="823504at2759"/>
<evidence type="ECO:0000256" key="2">
    <source>
        <dbReference type="ARBA" id="ARBA00022737"/>
    </source>
</evidence>